<gene>
    <name evidence="7" type="ORF">V1286_000703</name>
</gene>
<reference evidence="7 8" key="1">
    <citation type="submission" date="2024-02" db="EMBL/GenBank/DDBJ databases">
        <title>Adaptive strategies in a cosmopolitan and abundant soil bacterium.</title>
        <authorList>
            <person name="Carini P."/>
        </authorList>
    </citation>
    <scope>NUCLEOTIDE SEQUENCE [LARGE SCALE GENOMIC DNA]</scope>
    <source>
        <strain evidence="7 8">AZCC 1608</strain>
    </source>
</reference>
<keyword evidence="7" id="KW-0830">Ubiquinone</keyword>
<protein>
    <submittedName>
        <fullName evidence="7">Ubiquinone/menaquinone biosynthesis C-methylase UbiE</fullName>
        <ecNumber evidence="7">2.1.1.302</ecNumber>
    </submittedName>
</protein>
<evidence type="ECO:0000313" key="7">
    <source>
        <dbReference type="EMBL" id="MEH2553174.1"/>
    </source>
</evidence>
<dbReference type="SUPFAM" id="SSF53335">
    <property type="entry name" value="S-adenosyl-L-methionine-dependent methyltransferases"/>
    <property type="match status" value="1"/>
</dbReference>
<dbReference type="InterPro" id="IPR012967">
    <property type="entry name" value="COMT_dimerisation"/>
</dbReference>
<organism evidence="7 8">
    <name type="scientific">Bradyrhizobium algeriense</name>
    <dbReference type="NCBI Taxonomy" id="634784"/>
    <lineage>
        <taxon>Bacteria</taxon>
        <taxon>Pseudomonadati</taxon>
        <taxon>Pseudomonadota</taxon>
        <taxon>Alphaproteobacteria</taxon>
        <taxon>Hyphomicrobiales</taxon>
        <taxon>Nitrobacteraceae</taxon>
        <taxon>Bradyrhizobium</taxon>
    </lineage>
</organism>
<dbReference type="CDD" id="cd02440">
    <property type="entry name" value="AdoMet_MTases"/>
    <property type="match status" value="1"/>
</dbReference>
<sequence>MPNHQHAAAHRTTLARQPGSISGETRLRAADQPIVTTQELPSAVPLMALSTGFWAFKTLAAAHEEGLFSHLAGGAGTTVAELAEALGLHPRPAEMLLTGCAALGLLEKTDGRYRNTPLSEAFLVRGKPYYFGGFVQMADKRLYAGWGKLAEALRTNRPTTWDPAVQSSMFDGEDPTVLALFWEAMHSLSTMTARKLGEAVDLDHFRRLLDIGGGSGAYDIELCKLYGELRATVVDLPHVAAIAAGKITAAGLTDRIETAGGNFFEQLPEDHDVHLLSMILHDWDEAKNRALLRRSFEALSSGGAVVISELLVNDEKTGPAPAALMSLNMLIETEGRNYTPAEYSAWLEEAGFRHVETVWFDAPAANGAVIGRKP</sequence>
<dbReference type="Pfam" id="PF08100">
    <property type="entry name" value="Dimerisation"/>
    <property type="match status" value="1"/>
</dbReference>
<evidence type="ECO:0000259" key="5">
    <source>
        <dbReference type="Pfam" id="PF00891"/>
    </source>
</evidence>
<dbReference type="PROSITE" id="PS51683">
    <property type="entry name" value="SAM_OMT_II"/>
    <property type="match status" value="1"/>
</dbReference>
<dbReference type="GO" id="GO:0032259">
    <property type="term" value="P:methylation"/>
    <property type="evidence" value="ECO:0007669"/>
    <property type="project" value="UniProtKB-KW"/>
</dbReference>
<dbReference type="InterPro" id="IPR029063">
    <property type="entry name" value="SAM-dependent_MTases_sf"/>
</dbReference>
<name>A0ABU8B3R1_9BRAD</name>
<keyword evidence="1 7" id="KW-0489">Methyltransferase</keyword>
<dbReference type="InterPro" id="IPR001077">
    <property type="entry name" value="COMT_C"/>
</dbReference>
<evidence type="ECO:0000256" key="1">
    <source>
        <dbReference type="ARBA" id="ARBA00022603"/>
    </source>
</evidence>
<feature type="domain" description="O-methyltransferase dimerisation" evidence="6">
    <location>
        <begin position="48"/>
        <end position="124"/>
    </location>
</feature>
<dbReference type="SUPFAM" id="SSF46785">
    <property type="entry name" value="Winged helix' DNA-binding domain"/>
    <property type="match status" value="1"/>
</dbReference>
<dbReference type="RefSeq" id="WP_334477596.1">
    <property type="nucleotide sequence ID" value="NZ_JAZHRV010000001.1"/>
</dbReference>
<dbReference type="PIRSF" id="PIRSF005739">
    <property type="entry name" value="O-mtase"/>
    <property type="match status" value="1"/>
</dbReference>
<proteinExistence type="predicted"/>
<dbReference type="GO" id="GO:0008168">
    <property type="term" value="F:methyltransferase activity"/>
    <property type="evidence" value="ECO:0007669"/>
    <property type="project" value="UniProtKB-KW"/>
</dbReference>
<evidence type="ECO:0000256" key="2">
    <source>
        <dbReference type="ARBA" id="ARBA00022679"/>
    </source>
</evidence>
<keyword evidence="3" id="KW-0949">S-adenosyl-L-methionine</keyword>
<feature type="domain" description="O-methyltransferase C-terminal" evidence="5">
    <location>
        <begin position="146"/>
        <end position="353"/>
    </location>
</feature>
<keyword evidence="2 7" id="KW-0808">Transferase</keyword>
<dbReference type="Gene3D" id="1.10.10.10">
    <property type="entry name" value="Winged helix-like DNA-binding domain superfamily/Winged helix DNA-binding domain"/>
    <property type="match status" value="1"/>
</dbReference>
<dbReference type="EMBL" id="JAZHRV010000001">
    <property type="protein sequence ID" value="MEH2553174.1"/>
    <property type="molecule type" value="Genomic_DNA"/>
</dbReference>
<dbReference type="InterPro" id="IPR016461">
    <property type="entry name" value="COMT-like"/>
</dbReference>
<accession>A0ABU8B3R1</accession>
<dbReference type="Gene3D" id="3.40.50.150">
    <property type="entry name" value="Vaccinia Virus protein VP39"/>
    <property type="match status" value="1"/>
</dbReference>
<dbReference type="Proteomes" id="UP001364224">
    <property type="component" value="Unassembled WGS sequence"/>
</dbReference>
<evidence type="ECO:0000256" key="3">
    <source>
        <dbReference type="ARBA" id="ARBA00022691"/>
    </source>
</evidence>
<comment type="caution">
    <text evidence="7">The sequence shown here is derived from an EMBL/GenBank/DDBJ whole genome shotgun (WGS) entry which is preliminary data.</text>
</comment>
<keyword evidence="8" id="KW-1185">Reference proteome</keyword>
<feature type="region of interest" description="Disordered" evidence="4">
    <location>
        <begin position="1"/>
        <end position="33"/>
    </location>
</feature>
<dbReference type="InterPro" id="IPR036388">
    <property type="entry name" value="WH-like_DNA-bd_sf"/>
</dbReference>
<dbReference type="PANTHER" id="PTHR43712:SF2">
    <property type="entry name" value="O-METHYLTRANSFERASE CICE"/>
    <property type="match status" value="1"/>
</dbReference>
<evidence type="ECO:0000313" key="8">
    <source>
        <dbReference type="Proteomes" id="UP001364224"/>
    </source>
</evidence>
<dbReference type="InterPro" id="IPR036390">
    <property type="entry name" value="WH_DNA-bd_sf"/>
</dbReference>
<dbReference type="EC" id="2.1.1.302" evidence="7"/>
<dbReference type="PANTHER" id="PTHR43712">
    <property type="entry name" value="PUTATIVE (AFU_ORTHOLOGUE AFUA_4G14580)-RELATED"/>
    <property type="match status" value="1"/>
</dbReference>
<dbReference type="Pfam" id="PF00891">
    <property type="entry name" value="Methyltransf_2"/>
    <property type="match status" value="1"/>
</dbReference>
<evidence type="ECO:0000259" key="6">
    <source>
        <dbReference type="Pfam" id="PF08100"/>
    </source>
</evidence>
<evidence type="ECO:0000256" key="4">
    <source>
        <dbReference type="SAM" id="MobiDB-lite"/>
    </source>
</evidence>